<protein>
    <recommendedName>
        <fullName evidence="3">DUF5107 domain-containing protein</fullName>
    </recommendedName>
</protein>
<gene>
    <name evidence="1" type="ORF">A3F84_16915</name>
</gene>
<name>A0A1F6CDN9_HANXR</name>
<reference evidence="1 2" key="1">
    <citation type="journal article" date="2016" name="Nat. Commun.">
        <title>Thousands of microbial genomes shed light on interconnected biogeochemical processes in an aquifer system.</title>
        <authorList>
            <person name="Anantharaman K."/>
            <person name="Brown C.T."/>
            <person name="Hug L.A."/>
            <person name="Sharon I."/>
            <person name="Castelle C.J."/>
            <person name="Probst A.J."/>
            <person name="Thomas B.C."/>
            <person name="Singh A."/>
            <person name="Wilkins M.J."/>
            <person name="Karaoz U."/>
            <person name="Brodie E.L."/>
            <person name="Williams K.H."/>
            <person name="Hubbard S.S."/>
            <person name="Banfield J.F."/>
        </authorList>
    </citation>
    <scope>NUCLEOTIDE SEQUENCE [LARGE SCALE GENOMIC DNA]</scope>
    <source>
        <strain evidence="2">RIFCSPLOWO2_12_FULL_64_10</strain>
    </source>
</reference>
<dbReference type="EMBL" id="MFKF01000272">
    <property type="protein sequence ID" value="OGG47131.1"/>
    <property type="molecule type" value="Genomic_DNA"/>
</dbReference>
<dbReference type="GO" id="GO:0030246">
    <property type="term" value="F:carbohydrate binding"/>
    <property type="evidence" value="ECO:0007669"/>
    <property type="project" value="InterPro"/>
</dbReference>
<evidence type="ECO:0008006" key="3">
    <source>
        <dbReference type="Google" id="ProtNLM"/>
    </source>
</evidence>
<dbReference type="SUPFAM" id="SSF74650">
    <property type="entry name" value="Galactose mutarotase-like"/>
    <property type="match status" value="1"/>
</dbReference>
<dbReference type="Gene3D" id="2.70.98.10">
    <property type="match status" value="1"/>
</dbReference>
<evidence type="ECO:0000313" key="1">
    <source>
        <dbReference type="EMBL" id="OGG47131.1"/>
    </source>
</evidence>
<dbReference type="InterPro" id="IPR011013">
    <property type="entry name" value="Gal_mutarotase_sf_dom"/>
</dbReference>
<proteinExistence type="predicted"/>
<accession>A0A1F6CDN9</accession>
<dbReference type="GO" id="GO:0003824">
    <property type="term" value="F:catalytic activity"/>
    <property type="evidence" value="ECO:0007669"/>
    <property type="project" value="InterPro"/>
</dbReference>
<dbReference type="GO" id="GO:0005975">
    <property type="term" value="P:carbohydrate metabolic process"/>
    <property type="evidence" value="ECO:0007669"/>
    <property type="project" value="InterPro"/>
</dbReference>
<dbReference type="InterPro" id="IPR014718">
    <property type="entry name" value="GH-type_carb-bd"/>
</dbReference>
<evidence type="ECO:0000313" key="2">
    <source>
        <dbReference type="Proteomes" id="UP000178606"/>
    </source>
</evidence>
<organism evidence="1 2">
    <name type="scientific">Handelsmanbacteria sp. (strain RIFCSPLOWO2_12_FULL_64_10)</name>
    <dbReference type="NCBI Taxonomy" id="1817868"/>
    <lineage>
        <taxon>Bacteria</taxon>
        <taxon>Candidatus Handelsmaniibacteriota</taxon>
    </lineage>
</organism>
<dbReference type="Proteomes" id="UP000178606">
    <property type="component" value="Unassembled WGS sequence"/>
</dbReference>
<comment type="caution">
    <text evidence="1">The sequence shown here is derived from an EMBL/GenBank/DDBJ whole genome shotgun (WGS) entry which is preliminary data.</text>
</comment>
<sequence length="331" mass="37882">MAKPTLQEIEIAPKIPGLRFESDHFSISVAPSLGGKITSLINKKTGREFLSRTRIDYRKRIYDGKFEDYERDGADECFPAVQAGAYPAYPWQGVGVPDHGEVWMLPWDYQFKQNRLHTSVHGVRFPYVFERRISFEELARKSAPYIRLSYSVQNLSPYPFSFVYAFHPLFQVQAGCQILLPSATKVVSYWSSEDRLGRPMQEHPWPEVRDVTLDKNYERHIIRSPRTKRAEKLFTTRLSQGRCALRYPDGEFIGFLFPAGKLPYLGIWINEGAWHNLFHVALEPSTAQVDRLDTAEGLQDCGVVPPRGTTEWDISLIIGEGGEMAEMLGTF</sequence>
<dbReference type="AlphaFoldDB" id="A0A1F6CDN9"/>